<evidence type="ECO:0000259" key="1">
    <source>
        <dbReference type="Pfam" id="PF00326"/>
    </source>
</evidence>
<dbReference type="GO" id="GO:0006508">
    <property type="term" value="P:proteolysis"/>
    <property type="evidence" value="ECO:0007669"/>
    <property type="project" value="InterPro"/>
</dbReference>
<keyword evidence="2" id="KW-0645">Protease</keyword>
<dbReference type="InterPro" id="IPR050278">
    <property type="entry name" value="Serine_Prot_S9B/DPPIV"/>
</dbReference>
<dbReference type="GO" id="GO:0004177">
    <property type="term" value="F:aminopeptidase activity"/>
    <property type="evidence" value="ECO:0007669"/>
    <property type="project" value="UniProtKB-KW"/>
</dbReference>
<organism evidence="2 3">
    <name type="scientific">Flavobacterium sinopsychrotolerans</name>
    <dbReference type="NCBI Taxonomy" id="604089"/>
    <lineage>
        <taxon>Bacteria</taxon>
        <taxon>Pseudomonadati</taxon>
        <taxon>Bacteroidota</taxon>
        <taxon>Flavobacteriia</taxon>
        <taxon>Flavobacteriales</taxon>
        <taxon>Flavobacteriaceae</taxon>
        <taxon>Flavobacterium</taxon>
    </lineage>
</organism>
<proteinExistence type="predicted"/>
<dbReference type="STRING" id="604089.SAMN04487942_1641"/>
<reference evidence="3" key="1">
    <citation type="submission" date="2016-10" db="EMBL/GenBank/DDBJ databases">
        <authorList>
            <person name="Varghese N."/>
            <person name="Submissions S."/>
        </authorList>
    </citation>
    <scope>NUCLEOTIDE SEQUENCE [LARGE SCALE GENOMIC DNA]</scope>
    <source>
        <strain evidence="3">CGMCC 1.8704</strain>
    </source>
</reference>
<gene>
    <name evidence="2" type="ORF">SAMN04487942_1641</name>
</gene>
<feature type="domain" description="Peptidase S9 prolyl oligopeptidase catalytic" evidence="1">
    <location>
        <begin position="686"/>
        <end position="866"/>
    </location>
</feature>
<accession>A0A1H8LET7</accession>
<keyword evidence="3" id="KW-1185">Reference proteome</keyword>
<dbReference type="SUPFAM" id="SSF53474">
    <property type="entry name" value="alpha/beta-Hydrolases"/>
    <property type="match status" value="1"/>
</dbReference>
<evidence type="ECO:0000313" key="3">
    <source>
        <dbReference type="Proteomes" id="UP000198657"/>
    </source>
</evidence>
<dbReference type="Proteomes" id="UP000198657">
    <property type="component" value="Unassembled WGS sequence"/>
</dbReference>
<dbReference type="GO" id="GO:0008236">
    <property type="term" value="F:serine-type peptidase activity"/>
    <property type="evidence" value="ECO:0007669"/>
    <property type="project" value="InterPro"/>
</dbReference>
<dbReference type="AlphaFoldDB" id="A0A1H8LET7"/>
<dbReference type="RefSeq" id="WP_091168918.1">
    <property type="nucleotide sequence ID" value="NZ_CBCSFM010000002.1"/>
</dbReference>
<dbReference type="Gene3D" id="3.40.50.1820">
    <property type="entry name" value="alpha/beta hydrolase"/>
    <property type="match status" value="1"/>
</dbReference>
<dbReference type="SUPFAM" id="SSF82171">
    <property type="entry name" value="DPP6 N-terminal domain-like"/>
    <property type="match status" value="1"/>
</dbReference>
<dbReference type="PANTHER" id="PTHR11731">
    <property type="entry name" value="PROTEASE FAMILY S9B,C DIPEPTIDYL-PEPTIDASE IV-RELATED"/>
    <property type="match status" value="1"/>
</dbReference>
<dbReference type="GO" id="GO:0008239">
    <property type="term" value="F:dipeptidyl-peptidase activity"/>
    <property type="evidence" value="ECO:0007669"/>
    <property type="project" value="TreeGrafter"/>
</dbReference>
<sequence length="877" mass="100087">MRNKKRYTLMVIYRYCCRMIVLLLFLVSNLSIGQTNEKKPLTAADYQLWGKLVSQQLSDKGQWVSYSVNYESHQDTLFVRNTRNLKTHIFPKGKNGKFSKDDFFAYFPAANTLELVDLKTSQLTKFDNVTDFLFTTDNHYLILSIRDEKQQKIVICKNNGQVLKSFDSVLSYAWSTDQTMLGIITKSAKGSVAELVFMQEQFPQSKMAQRLEENFEKIAWSKNSKAVSFYSVSLANPLKTTLYHYSIALKKLVSFNSSHVTFPKAMQLSTDLPPVVLSDDGERVFMKICKNDPAVTATDTAMVWKTTDRLLYPERKQITNTSFYGLWWPKSNRYIQITDTILSTMMLNGNKKVALLFDDGAYHPQFKDNGDVTSWILNLDTGKKQLFLKKHPSLDYPILASPGGGYFSYFKDGNWWVYNIAQAKHINITQNRSVFSEHPYVVQEDAEPFGLVGWSANDESLLVYDQFDLWKITPDGSKAIRLTSGKENNLVYRIALQEQAQRSAYNYSGLTSACFNLDEKLFLQVHSTDFRASGYSLWQRNTGLQSIAFEEKQISYLISSKKGNAYVYCEETFEHSPALVFKSDARARPTLVHQSNSQQQKYLWSTAKNIAYTNSSGIPLQGVLFYPAGYDPQKKYPMVVHIYEKQSQELHWYVNPSLHNRVGFNVRNLTAQGYFVLYPDIVYQEGQPGQSALDCVLAATDAALLKASISSDHIGLIGHSFGGYETNFIITHSNRFAGAVSGAGISDFTSFYLHINGATGKANYFRFELQQFRMGTSLFQNKQGYFDNSPVLDAANVTTPLLSWSGDTDPQIHYLQTVHFYMALRRLQKPCTMLLYPNEGHALAERMNQQHLTQQIERWFDTYLKKEGLADIKLPIN</sequence>
<protein>
    <submittedName>
        <fullName evidence="2">Dipeptidyl aminopeptidase/acylaminoacyl peptidase</fullName>
    </submittedName>
</protein>
<keyword evidence="2" id="KW-0031">Aminopeptidase</keyword>
<name>A0A1H8LET7_9FLAO</name>
<dbReference type="InterPro" id="IPR029058">
    <property type="entry name" value="AB_hydrolase_fold"/>
</dbReference>
<dbReference type="InterPro" id="IPR001375">
    <property type="entry name" value="Peptidase_S9_cat"/>
</dbReference>
<keyword evidence="2" id="KW-0378">Hydrolase</keyword>
<evidence type="ECO:0000313" key="2">
    <source>
        <dbReference type="EMBL" id="SEO03278.1"/>
    </source>
</evidence>
<dbReference type="EMBL" id="FODN01000002">
    <property type="protein sequence ID" value="SEO03278.1"/>
    <property type="molecule type" value="Genomic_DNA"/>
</dbReference>
<dbReference type="PANTHER" id="PTHR11731:SF193">
    <property type="entry name" value="DIPEPTIDYL PEPTIDASE 9"/>
    <property type="match status" value="1"/>
</dbReference>
<dbReference type="Pfam" id="PF00326">
    <property type="entry name" value="Peptidase_S9"/>
    <property type="match status" value="1"/>
</dbReference>
<dbReference type="OrthoDB" id="9812921at2"/>